<dbReference type="InterPro" id="IPR036390">
    <property type="entry name" value="WH_DNA-bd_sf"/>
</dbReference>
<evidence type="ECO:0000313" key="2">
    <source>
        <dbReference type="EMBL" id="CQH58700.1"/>
    </source>
</evidence>
<evidence type="ECO:0000256" key="1">
    <source>
        <dbReference type="SAM" id="MobiDB-lite"/>
    </source>
</evidence>
<proteinExistence type="predicted"/>
<dbReference type="STRING" id="1407499.HHUB_2805"/>
<accession>A0A0U5H2P4</accession>
<dbReference type="OrthoDB" id="10985at2157"/>
<feature type="compositionally biased region" description="Basic and acidic residues" evidence="1">
    <location>
        <begin position="11"/>
        <end position="24"/>
    </location>
</feature>
<dbReference type="InterPro" id="IPR036388">
    <property type="entry name" value="WH-like_DNA-bd_sf"/>
</dbReference>
<gene>
    <name evidence="2" type="ORF">HHUB_2805</name>
</gene>
<dbReference type="RefSeq" id="WP_082687215.1">
    <property type="nucleotide sequence ID" value="NZ_CEML01000001.1"/>
</dbReference>
<organism evidence="2 3">
    <name type="scientific">Halobacterium hubeiense</name>
    <dbReference type="NCBI Taxonomy" id="1407499"/>
    <lineage>
        <taxon>Archaea</taxon>
        <taxon>Methanobacteriati</taxon>
        <taxon>Methanobacteriota</taxon>
        <taxon>Stenosarchaea group</taxon>
        <taxon>Halobacteria</taxon>
        <taxon>Halobacteriales</taxon>
        <taxon>Halobacteriaceae</taxon>
        <taxon>Halobacterium</taxon>
    </lineage>
</organism>
<dbReference type="SUPFAM" id="SSF46785">
    <property type="entry name" value="Winged helix' DNA-binding domain"/>
    <property type="match status" value="1"/>
</dbReference>
<dbReference type="Gene3D" id="1.10.10.10">
    <property type="entry name" value="Winged helix-like DNA-binding domain superfamily/Winged helix DNA-binding domain"/>
    <property type="match status" value="1"/>
</dbReference>
<dbReference type="CDD" id="cd00090">
    <property type="entry name" value="HTH_ARSR"/>
    <property type="match status" value="1"/>
</dbReference>
<reference evidence="3" key="1">
    <citation type="journal article" date="2016" name="Environ. Microbiol.">
        <title>The complete genome of a viable archaeum isolated from 123-million-year-old rock salt.</title>
        <authorList>
            <person name="Jaakkola S.T."/>
            <person name="Pfeiffer F."/>
            <person name="Ravantti J.J."/>
            <person name="Guo Q."/>
            <person name="Liu Y."/>
            <person name="Chen X."/>
            <person name="Ma H."/>
            <person name="Yang C."/>
            <person name="Oksanen H.M."/>
            <person name="Bamford D.H."/>
        </authorList>
    </citation>
    <scope>NUCLEOTIDE SEQUENCE</scope>
    <source>
        <strain evidence="3">JI20-1</strain>
    </source>
</reference>
<keyword evidence="3" id="KW-1185">Reference proteome</keyword>
<name>A0A0U5H2P4_9EURY</name>
<dbReference type="Pfam" id="PF12840">
    <property type="entry name" value="HTH_20"/>
    <property type="match status" value="1"/>
</dbReference>
<sequence>MSQSQLPAGIRTDRDDGPTTHTDADDVQNVLDALDDADCRTILEATRDATLTVGEISETCDLPQSTAYRKVDILADAGLLDESLRVRRSGKHVSEYDCAIDDVTLSVGADGVSLTVDHADTEPSATFANSLSTQTNVADD</sequence>
<evidence type="ECO:0000313" key="3">
    <source>
        <dbReference type="Proteomes" id="UP000066737"/>
    </source>
</evidence>
<dbReference type="InterPro" id="IPR011991">
    <property type="entry name" value="ArsR-like_HTH"/>
</dbReference>
<dbReference type="GeneID" id="26659437"/>
<dbReference type="Proteomes" id="UP000066737">
    <property type="component" value="Chromosome I"/>
</dbReference>
<feature type="region of interest" description="Disordered" evidence="1">
    <location>
        <begin position="1"/>
        <end position="28"/>
    </location>
</feature>
<dbReference type="EMBL" id="LN831302">
    <property type="protein sequence ID" value="CQH58700.1"/>
    <property type="molecule type" value="Genomic_DNA"/>
</dbReference>
<dbReference type="KEGG" id="hhb:Hhub_2805"/>
<dbReference type="AlphaFoldDB" id="A0A0U5H2P4"/>
<protein>
    <submittedName>
        <fullName evidence="2">HTH domain protein</fullName>
    </submittedName>
</protein>